<dbReference type="Gene3D" id="1.10.10.580">
    <property type="entry name" value="Structural maintenance of chromosome 1. Chain E"/>
    <property type="match status" value="1"/>
</dbReference>
<dbReference type="GO" id="GO:0007059">
    <property type="term" value="P:chromosome segregation"/>
    <property type="evidence" value="ECO:0007669"/>
    <property type="project" value="UniProtKB-UniRule"/>
</dbReference>
<comment type="subunit">
    <text evidence="3">Component of a cohesin-like complex composed of ScpA, ScpB and the Smc homodimer, in which ScpA and ScpB bind to the head domain of Smc. The presence of the three proteins is required for the association of the complex with DNA.</text>
</comment>
<keyword evidence="3" id="KW-0131">Cell cycle</keyword>
<keyword evidence="3" id="KW-0963">Cytoplasm</keyword>
<dbReference type="GO" id="GO:0005737">
    <property type="term" value="C:cytoplasm"/>
    <property type="evidence" value="ECO:0007669"/>
    <property type="project" value="UniProtKB-SubCell"/>
</dbReference>
<dbReference type="KEGG" id="dbc:MFMK1_002846"/>
<evidence type="ECO:0000256" key="3">
    <source>
        <dbReference type="HAMAP-Rule" id="MF_01805"/>
    </source>
</evidence>
<gene>
    <name evidence="3" type="primary">scpA</name>
    <name evidence="4" type="ORF">MFMK1_002846</name>
</gene>
<dbReference type="GO" id="GO:0006260">
    <property type="term" value="P:DNA replication"/>
    <property type="evidence" value="ECO:0007669"/>
    <property type="project" value="UniProtKB-UniRule"/>
</dbReference>
<keyword evidence="1 3" id="KW-0159">Chromosome partition</keyword>
<evidence type="ECO:0000256" key="1">
    <source>
        <dbReference type="ARBA" id="ARBA00022829"/>
    </source>
</evidence>
<sequence>MSYKIDIEVFQGPFDLLFHLIDKNEIDIYDIPIARITDQYLHYLQSMGQMDLEVTSEFLVMAATLLSIKAKMLLPKPPKEEEEEDEGLDPRDQLVERLLEYKKFKLVAEYLKEREEAAGRVFTRPVDVEEMASAFVGNDNPLQDVEMADLLDALAQVLEKMPDEEPITKVHRAEITIRDKVKEIRGRLRFNPNGIIFAELFRPGVSRVEVVVTFLALLEIIRSGNILVRQRRNFAEIAIYSREDTDKDDGGEA</sequence>
<organism evidence="4 5">
    <name type="scientific">Metallumcola ferriviriculae</name>
    <dbReference type="NCBI Taxonomy" id="3039180"/>
    <lineage>
        <taxon>Bacteria</taxon>
        <taxon>Bacillati</taxon>
        <taxon>Bacillota</taxon>
        <taxon>Clostridia</taxon>
        <taxon>Neomoorellales</taxon>
        <taxon>Desulfitibacteraceae</taxon>
        <taxon>Metallumcola</taxon>
    </lineage>
</organism>
<reference evidence="4 5" key="1">
    <citation type="submission" date="2023-04" db="EMBL/GenBank/DDBJ databases">
        <authorList>
            <person name="Hsu D."/>
        </authorList>
    </citation>
    <scope>NUCLEOTIDE SEQUENCE [LARGE SCALE GENOMIC DNA]</scope>
    <source>
        <strain evidence="4 5">MK1</strain>
    </source>
</reference>
<accession>A0AAU0US05</accession>
<keyword evidence="5" id="KW-1185">Reference proteome</keyword>
<evidence type="ECO:0000313" key="5">
    <source>
        <dbReference type="Proteomes" id="UP001329915"/>
    </source>
</evidence>
<protein>
    <recommendedName>
        <fullName evidence="2 3">Segregation and condensation protein A</fullName>
    </recommendedName>
</protein>
<dbReference type="Pfam" id="PF02616">
    <property type="entry name" value="SMC_ScpA"/>
    <property type="match status" value="1"/>
</dbReference>
<dbReference type="RefSeq" id="WP_366922391.1">
    <property type="nucleotide sequence ID" value="NZ_CP121694.1"/>
</dbReference>
<evidence type="ECO:0000256" key="2">
    <source>
        <dbReference type="ARBA" id="ARBA00044777"/>
    </source>
</evidence>
<comment type="subcellular location">
    <subcellularLocation>
        <location evidence="3">Cytoplasm</location>
    </subcellularLocation>
    <text evidence="3">Associated with two foci at the outer edges of the nucleoid region in young cells, and at four foci within both cell halves in older cells.</text>
</comment>
<dbReference type="PANTHER" id="PTHR33969">
    <property type="entry name" value="SEGREGATION AND CONDENSATION PROTEIN A"/>
    <property type="match status" value="1"/>
</dbReference>
<dbReference type="EMBL" id="CP121694">
    <property type="protein sequence ID" value="WRO23000.1"/>
    <property type="molecule type" value="Genomic_DNA"/>
</dbReference>
<comment type="similarity">
    <text evidence="3">Belongs to the ScpA family.</text>
</comment>
<dbReference type="Gene3D" id="6.10.250.2410">
    <property type="match status" value="1"/>
</dbReference>
<proteinExistence type="inferred from homology"/>
<dbReference type="AlphaFoldDB" id="A0AAU0US05"/>
<dbReference type="PANTHER" id="PTHR33969:SF2">
    <property type="entry name" value="SEGREGATION AND CONDENSATION PROTEIN A"/>
    <property type="match status" value="1"/>
</dbReference>
<evidence type="ECO:0000313" key="4">
    <source>
        <dbReference type="EMBL" id="WRO23000.1"/>
    </source>
</evidence>
<dbReference type="HAMAP" id="MF_01805">
    <property type="entry name" value="ScpA"/>
    <property type="match status" value="1"/>
</dbReference>
<dbReference type="InterPro" id="IPR023093">
    <property type="entry name" value="ScpA-like_C"/>
</dbReference>
<dbReference type="GO" id="GO:0051301">
    <property type="term" value="P:cell division"/>
    <property type="evidence" value="ECO:0007669"/>
    <property type="project" value="UniProtKB-KW"/>
</dbReference>
<keyword evidence="3" id="KW-0132">Cell division</keyword>
<name>A0AAU0US05_9FIRM</name>
<comment type="function">
    <text evidence="3">Participates in chromosomal partition during cell division. May act via the formation of a condensin-like complex containing Smc and ScpB that pull DNA away from mid-cell into both cell halves.</text>
</comment>
<dbReference type="Proteomes" id="UP001329915">
    <property type="component" value="Chromosome"/>
</dbReference>
<dbReference type="InterPro" id="IPR003768">
    <property type="entry name" value="ScpA"/>
</dbReference>